<keyword evidence="8" id="KW-1185">Reference proteome</keyword>
<dbReference type="InterPro" id="IPR002794">
    <property type="entry name" value="DUF92_TMEM19"/>
</dbReference>
<proteinExistence type="inferred from homology"/>
<evidence type="ECO:0000256" key="2">
    <source>
        <dbReference type="ARBA" id="ARBA00009012"/>
    </source>
</evidence>
<evidence type="ECO:0000256" key="5">
    <source>
        <dbReference type="ARBA" id="ARBA00023136"/>
    </source>
</evidence>
<comment type="caution">
    <text evidence="7">The sequence shown here is derived from an EMBL/GenBank/DDBJ whole genome shotgun (WGS) entry which is preliminary data.</text>
</comment>
<comment type="similarity">
    <text evidence="2">Belongs to the TMEM19 family.</text>
</comment>
<comment type="subcellular location">
    <subcellularLocation>
        <location evidence="1">Membrane</location>
        <topology evidence="1">Multi-pass membrane protein</topology>
    </subcellularLocation>
</comment>
<evidence type="ECO:0000313" key="7">
    <source>
        <dbReference type="EMBL" id="KAI0493840.1"/>
    </source>
</evidence>
<feature type="transmembrane region" description="Helical" evidence="6">
    <location>
        <begin position="176"/>
        <end position="198"/>
    </location>
</feature>
<dbReference type="EMBL" id="JAGYWB010000017">
    <property type="protein sequence ID" value="KAI0493840.1"/>
    <property type="molecule type" value="Genomic_DNA"/>
</dbReference>
<dbReference type="OrthoDB" id="30881at2759"/>
<gene>
    <name evidence="7" type="ORF">KFK09_023965</name>
</gene>
<dbReference type="Proteomes" id="UP000829196">
    <property type="component" value="Unassembled WGS sequence"/>
</dbReference>
<evidence type="ECO:0000313" key="8">
    <source>
        <dbReference type="Proteomes" id="UP000829196"/>
    </source>
</evidence>
<feature type="transmembrane region" description="Helical" evidence="6">
    <location>
        <begin position="90"/>
        <end position="109"/>
    </location>
</feature>
<feature type="transmembrane region" description="Helical" evidence="6">
    <location>
        <begin position="36"/>
        <end position="60"/>
    </location>
</feature>
<evidence type="ECO:0000256" key="6">
    <source>
        <dbReference type="SAM" id="Phobius"/>
    </source>
</evidence>
<evidence type="ECO:0000256" key="3">
    <source>
        <dbReference type="ARBA" id="ARBA00022692"/>
    </source>
</evidence>
<keyword evidence="3 6" id="KW-0812">Transmembrane</keyword>
<dbReference type="AlphaFoldDB" id="A0A8T3ACG0"/>
<reference evidence="7" key="1">
    <citation type="journal article" date="2022" name="Front. Genet.">
        <title>Chromosome-Scale Assembly of the Dendrobium nobile Genome Provides Insights Into the Molecular Mechanism of the Biosynthesis of the Medicinal Active Ingredient of Dendrobium.</title>
        <authorList>
            <person name="Xu Q."/>
            <person name="Niu S.-C."/>
            <person name="Li K.-L."/>
            <person name="Zheng P.-J."/>
            <person name="Zhang X.-J."/>
            <person name="Jia Y."/>
            <person name="Liu Y."/>
            <person name="Niu Y.-X."/>
            <person name="Yu L.-H."/>
            <person name="Chen D.-F."/>
            <person name="Zhang G.-Q."/>
        </authorList>
    </citation>
    <scope>NUCLEOTIDE SEQUENCE</scope>
    <source>
        <tissue evidence="7">Leaf</tissue>
    </source>
</reference>
<evidence type="ECO:0008006" key="9">
    <source>
        <dbReference type="Google" id="ProtNLM"/>
    </source>
</evidence>
<keyword evidence="4 6" id="KW-1133">Transmembrane helix</keyword>
<evidence type="ECO:0000256" key="4">
    <source>
        <dbReference type="ARBA" id="ARBA00022989"/>
    </source>
</evidence>
<feature type="transmembrane region" description="Helical" evidence="6">
    <location>
        <begin position="210"/>
        <end position="233"/>
    </location>
</feature>
<accession>A0A8T3ACG0</accession>
<protein>
    <recommendedName>
        <fullName evidence="9">Protein PGR</fullName>
    </recommendedName>
</protein>
<dbReference type="PANTHER" id="PTHR13353">
    <property type="entry name" value="TRANSMEMBRANE PROTEIN 19"/>
    <property type="match status" value="1"/>
</dbReference>
<sequence>MEYLLVRSAVALLLSSVISAGAFRRKSLDLSGALSGFLVMAIHITCSYRFGALLLVFFFTSSKLTRLGEKKKRSVDEEFKEGGQRNWLQVLANSALATILVMLVAMITGGKDRCLDTKDSTLLTGLIGGVIGHYACCNGDTWSSEIGMLSNAQPRLITTFKKVRKGTNGAVSVEGLLAAAAAGLLIGLTFVMVGWLSVSCGTDVARRELLVVPIATIAGLCGSLIDSILGATLQFSGFCTLRKKVVGKKTPTVIRISGMDVLDNNAVNAVSVLITTLLTGKETSQSKRIQNALVNNERDSKETKFKMHVRQ</sequence>
<keyword evidence="5 6" id="KW-0472">Membrane</keyword>
<dbReference type="PANTHER" id="PTHR13353:SF14">
    <property type="entry name" value="PROTEIN PGR"/>
    <property type="match status" value="1"/>
</dbReference>
<dbReference type="GO" id="GO:0016020">
    <property type="term" value="C:membrane"/>
    <property type="evidence" value="ECO:0007669"/>
    <property type="project" value="UniProtKB-SubCell"/>
</dbReference>
<dbReference type="Pfam" id="PF01940">
    <property type="entry name" value="DUF92"/>
    <property type="match status" value="1"/>
</dbReference>
<evidence type="ECO:0000256" key="1">
    <source>
        <dbReference type="ARBA" id="ARBA00004141"/>
    </source>
</evidence>
<name>A0A8T3ACG0_DENNO</name>
<organism evidence="7 8">
    <name type="scientific">Dendrobium nobile</name>
    <name type="common">Orchid</name>
    <dbReference type="NCBI Taxonomy" id="94219"/>
    <lineage>
        <taxon>Eukaryota</taxon>
        <taxon>Viridiplantae</taxon>
        <taxon>Streptophyta</taxon>
        <taxon>Embryophyta</taxon>
        <taxon>Tracheophyta</taxon>
        <taxon>Spermatophyta</taxon>
        <taxon>Magnoliopsida</taxon>
        <taxon>Liliopsida</taxon>
        <taxon>Asparagales</taxon>
        <taxon>Orchidaceae</taxon>
        <taxon>Epidendroideae</taxon>
        <taxon>Malaxideae</taxon>
        <taxon>Dendrobiinae</taxon>
        <taxon>Dendrobium</taxon>
    </lineage>
</organism>